<dbReference type="Gene3D" id="3.90.1570.10">
    <property type="entry name" value="tt1808, chain A"/>
    <property type="match status" value="1"/>
</dbReference>
<protein>
    <submittedName>
        <fullName evidence="2">Uma2 family endonuclease</fullName>
    </submittedName>
</protein>
<dbReference type="CDD" id="cd06260">
    <property type="entry name" value="DUF820-like"/>
    <property type="match status" value="1"/>
</dbReference>
<dbReference type="EMBL" id="CP089291">
    <property type="protein sequence ID" value="UOF91501.1"/>
    <property type="molecule type" value="Genomic_DNA"/>
</dbReference>
<dbReference type="Proteomes" id="UP000830167">
    <property type="component" value="Chromosome"/>
</dbReference>
<dbReference type="RefSeq" id="WP_347438192.1">
    <property type="nucleotide sequence ID" value="NZ_CP089291.1"/>
</dbReference>
<dbReference type="SUPFAM" id="SSF52980">
    <property type="entry name" value="Restriction endonuclease-like"/>
    <property type="match status" value="1"/>
</dbReference>
<dbReference type="PANTHER" id="PTHR36558">
    <property type="entry name" value="GLR1098 PROTEIN"/>
    <property type="match status" value="1"/>
</dbReference>
<dbReference type="GO" id="GO:0004519">
    <property type="term" value="F:endonuclease activity"/>
    <property type="evidence" value="ECO:0007669"/>
    <property type="project" value="UniProtKB-KW"/>
</dbReference>
<dbReference type="PANTHER" id="PTHR36558:SF1">
    <property type="entry name" value="RESTRICTION ENDONUCLEASE DOMAIN-CONTAINING PROTEIN-RELATED"/>
    <property type="match status" value="1"/>
</dbReference>
<dbReference type="Pfam" id="PF05685">
    <property type="entry name" value="Uma2"/>
    <property type="match status" value="1"/>
</dbReference>
<organism evidence="2 3">
    <name type="scientific">Fodinisporobacter ferrooxydans</name>
    <dbReference type="NCBI Taxonomy" id="2901836"/>
    <lineage>
        <taxon>Bacteria</taxon>
        <taxon>Bacillati</taxon>
        <taxon>Bacillota</taxon>
        <taxon>Bacilli</taxon>
        <taxon>Bacillales</taxon>
        <taxon>Alicyclobacillaceae</taxon>
        <taxon>Fodinisporobacter</taxon>
    </lineage>
</organism>
<evidence type="ECO:0000259" key="1">
    <source>
        <dbReference type="Pfam" id="PF05685"/>
    </source>
</evidence>
<proteinExistence type="predicted"/>
<keyword evidence="2" id="KW-0540">Nuclease</keyword>
<sequence>MSLHDPRKRYTYQDYLNWTMEERYELIDGIPYSMSPAPSPRHQDIVRELLTEFTLFLRNTSCKVYSAPLDVRLLSEDKADDQVSNVVQPDLTVICDSSKIDHRGCNGSPDLLIEILSPSTHRMDKLIKYRLYEQAKVKEYWIIDPVNETVEIHTLNDGQRYQIQNVYTKEDVFAVAVGMFEGFVIDLKAIFI</sequence>
<reference evidence="2" key="1">
    <citation type="submission" date="2021-12" db="EMBL/GenBank/DDBJ databases">
        <title>Alicyclobacillaceae gen. nov., sp. nov., isolated from chalcocite enrichment system.</title>
        <authorList>
            <person name="Jiang Z."/>
        </authorList>
    </citation>
    <scope>NUCLEOTIDE SEQUENCE</scope>
    <source>
        <strain evidence="2">MYW30-H2</strain>
    </source>
</reference>
<gene>
    <name evidence="2" type="ORF">LSG31_04410</name>
</gene>
<dbReference type="InterPro" id="IPR008538">
    <property type="entry name" value="Uma2"/>
</dbReference>
<dbReference type="InterPro" id="IPR012296">
    <property type="entry name" value="Nuclease_put_TT1808"/>
</dbReference>
<evidence type="ECO:0000313" key="2">
    <source>
        <dbReference type="EMBL" id="UOF91501.1"/>
    </source>
</evidence>
<keyword evidence="2" id="KW-0378">Hydrolase</keyword>
<keyword evidence="3" id="KW-1185">Reference proteome</keyword>
<accession>A0ABY4CPK5</accession>
<feature type="domain" description="Putative restriction endonuclease" evidence="1">
    <location>
        <begin position="13"/>
        <end position="175"/>
    </location>
</feature>
<evidence type="ECO:0000313" key="3">
    <source>
        <dbReference type="Proteomes" id="UP000830167"/>
    </source>
</evidence>
<name>A0ABY4CPK5_9BACL</name>
<dbReference type="InterPro" id="IPR011335">
    <property type="entry name" value="Restrct_endonuc-II-like"/>
</dbReference>
<keyword evidence="2" id="KW-0255">Endonuclease</keyword>